<dbReference type="Proteomes" id="UP001153269">
    <property type="component" value="Unassembled WGS sequence"/>
</dbReference>
<evidence type="ECO:0000256" key="1">
    <source>
        <dbReference type="SAM" id="MobiDB-lite"/>
    </source>
</evidence>
<name>A0A9N7TU82_PLEPL</name>
<proteinExistence type="predicted"/>
<feature type="region of interest" description="Disordered" evidence="1">
    <location>
        <begin position="1"/>
        <end position="23"/>
    </location>
</feature>
<organism evidence="2 3">
    <name type="scientific">Pleuronectes platessa</name>
    <name type="common">European plaice</name>
    <dbReference type="NCBI Taxonomy" id="8262"/>
    <lineage>
        <taxon>Eukaryota</taxon>
        <taxon>Metazoa</taxon>
        <taxon>Chordata</taxon>
        <taxon>Craniata</taxon>
        <taxon>Vertebrata</taxon>
        <taxon>Euteleostomi</taxon>
        <taxon>Actinopterygii</taxon>
        <taxon>Neopterygii</taxon>
        <taxon>Teleostei</taxon>
        <taxon>Neoteleostei</taxon>
        <taxon>Acanthomorphata</taxon>
        <taxon>Carangaria</taxon>
        <taxon>Pleuronectiformes</taxon>
        <taxon>Pleuronectoidei</taxon>
        <taxon>Pleuronectidae</taxon>
        <taxon>Pleuronectes</taxon>
    </lineage>
</organism>
<comment type="caution">
    <text evidence="2">The sequence shown here is derived from an EMBL/GenBank/DDBJ whole genome shotgun (WGS) entry which is preliminary data.</text>
</comment>
<reference evidence="2" key="1">
    <citation type="submission" date="2020-03" db="EMBL/GenBank/DDBJ databases">
        <authorList>
            <person name="Weist P."/>
        </authorList>
    </citation>
    <scope>NUCLEOTIDE SEQUENCE</scope>
</reference>
<evidence type="ECO:0000313" key="3">
    <source>
        <dbReference type="Proteomes" id="UP001153269"/>
    </source>
</evidence>
<gene>
    <name evidence="2" type="ORF">PLEPLA_LOCUS6006</name>
</gene>
<evidence type="ECO:0000313" key="2">
    <source>
        <dbReference type="EMBL" id="CAB1418184.1"/>
    </source>
</evidence>
<feature type="region of interest" description="Disordered" evidence="1">
    <location>
        <begin position="78"/>
        <end position="103"/>
    </location>
</feature>
<sequence length="132" mass="14320">MALDHPPPSSHRLQGEMARLHRPDGSNCEAAEVWFDPLASPPHAQTMVEHMVYHSGPNLIRDDHSPSSFSPSSFFFSLSSSFSSSSPPSSFLSSSPSSSHSYPSPSLVVDIFQVLHSSSNKTEAQGTFMLQS</sequence>
<protein>
    <submittedName>
        <fullName evidence="2">Uncharacterized protein</fullName>
    </submittedName>
</protein>
<dbReference type="EMBL" id="CADEAL010000310">
    <property type="protein sequence ID" value="CAB1418184.1"/>
    <property type="molecule type" value="Genomic_DNA"/>
</dbReference>
<accession>A0A9N7TU82</accession>
<dbReference type="AlphaFoldDB" id="A0A9N7TU82"/>
<keyword evidence="3" id="KW-1185">Reference proteome</keyword>